<comment type="caution">
    <text evidence="2">The sequence shown here is derived from an EMBL/GenBank/DDBJ whole genome shotgun (WGS) entry which is preliminary data.</text>
</comment>
<protein>
    <submittedName>
        <fullName evidence="2">Metallopeptidase-like protein</fullName>
    </submittedName>
</protein>
<evidence type="ECO:0000259" key="1">
    <source>
        <dbReference type="Pfam" id="PF18894"/>
    </source>
</evidence>
<feature type="domain" description="Putative phage metallopeptidase" evidence="1">
    <location>
        <begin position="3"/>
        <end position="121"/>
    </location>
</feature>
<proteinExistence type="predicted"/>
<name>A0A0G1XNV7_9BACT</name>
<organism evidence="2 3">
    <name type="scientific">Candidatus Gottesmanbacteria bacterium GW2011_GWA1_48_13</name>
    <dbReference type="NCBI Taxonomy" id="1618439"/>
    <lineage>
        <taxon>Bacteria</taxon>
        <taxon>Candidatus Gottesmaniibacteriota</taxon>
    </lineage>
</organism>
<accession>A0A0G1XNV7</accession>
<dbReference type="InterPro" id="IPR043998">
    <property type="entry name" value="Put_Metallopep"/>
</dbReference>
<dbReference type="EMBL" id="LCPJ01000005">
    <property type="protein sequence ID" value="KKU96025.1"/>
    <property type="molecule type" value="Genomic_DNA"/>
</dbReference>
<evidence type="ECO:0000313" key="2">
    <source>
        <dbReference type="EMBL" id="KKU96025.1"/>
    </source>
</evidence>
<gene>
    <name evidence="2" type="ORF">UY27_C0005G0002</name>
</gene>
<dbReference type="Proteomes" id="UP000034661">
    <property type="component" value="Unassembled WGS sequence"/>
</dbReference>
<sequence>MELAMAPDISKRMVRLVRTLSLVHINSKNLICFRSTGSTGRARARIWSLPRIWQMALSVDAHYCVEVISEKFDNLSLDDQDRVLIHELMHIPQNFSGALVPHRNHKHRSFRHYHDKVETLFQMLKNAHSPRR</sequence>
<dbReference type="Pfam" id="PF18894">
    <property type="entry name" value="PhageMetallopep"/>
    <property type="match status" value="1"/>
</dbReference>
<reference evidence="2 3" key="1">
    <citation type="journal article" date="2015" name="Nature">
        <title>rRNA introns, odd ribosomes, and small enigmatic genomes across a large radiation of phyla.</title>
        <authorList>
            <person name="Brown C.T."/>
            <person name="Hug L.A."/>
            <person name="Thomas B.C."/>
            <person name="Sharon I."/>
            <person name="Castelle C.J."/>
            <person name="Singh A."/>
            <person name="Wilkins M.J."/>
            <person name="Williams K.H."/>
            <person name="Banfield J.F."/>
        </authorList>
    </citation>
    <scope>NUCLEOTIDE SEQUENCE [LARGE SCALE GENOMIC DNA]</scope>
</reference>
<dbReference type="AlphaFoldDB" id="A0A0G1XNV7"/>
<evidence type="ECO:0000313" key="3">
    <source>
        <dbReference type="Proteomes" id="UP000034661"/>
    </source>
</evidence>